<sequence>MIRVLHIVSTLSKSSGVMSFIMSYFRNINRGKIQFDFLYWQNDNNSFIDEIKELGGNVYLIPKPNISKKFWYDFTAIFKENSGKYNIIHLHEVYLNMLIYPFLRKYNINHLIAHAHTTKYSDKKISSLRNRILCLPLKNTVSEYFACSKAAGEFYFGKTSKRDNEVKIINNAIDCDKFTFDKNTRMEMRNELDINKKFVVGHIGRFNAQKNHDFLIDIFFEIQKQKTNSLLVLVGIGPLEGKIREKVERLGIPEKVLFLGQRNDVSDILQAIDVFVLPSFFEGLGIVLVEAQAAGLDCFTSDIVPVEAKVTDRLKFLSLNLSAKEWAEKIIEETKSAKRVDEIEKIRDAGFDIRIEAEKLEKAYISLS</sequence>
<dbReference type="InterPro" id="IPR001296">
    <property type="entry name" value="Glyco_trans_1"/>
</dbReference>
<evidence type="ECO:0000259" key="1">
    <source>
        <dbReference type="Pfam" id="PF00534"/>
    </source>
</evidence>
<dbReference type="OrthoDB" id="9804196at2"/>
<dbReference type="Pfam" id="PF00534">
    <property type="entry name" value="Glycos_transf_1"/>
    <property type="match status" value="1"/>
</dbReference>
<dbReference type="EMBL" id="CP041666">
    <property type="protein sequence ID" value="QDP41459.1"/>
    <property type="molecule type" value="Genomic_DNA"/>
</dbReference>
<dbReference type="KEGG" id="aqt:FN924_15515"/>
<reference evidence="2 3" key="1">
    <citation type="submission" date="2019-07" db="EMBL/GenBank/DDBJ databases">
        <authorList>
            <person name="Li J."/>
        </authorList>
    </citation>
    <scope>NUCLEOTIDE SEQUENCE [LARGE SCALE GENOMIC DNA]</scope>
    <source>
        <strain evidence="2 3">TKL69</strain>
    </source>
</reference>
<dbReference type="PANTHER" id="PTHR45947:SF3">
    <property type="entry name" value="SULFOQUINOVOSYL TRANSFERASE SQD2"/>
    <property type="match status" value="1"/>
</dbReference>
<name>A0A516KJ96_9BACI</name>
<dbReference type="GO" id="GO:0016757">
    <property type="term" value="F:glycosyltransferase activity"/>
    <property type="evidence" value="ECO:0007669"/>
    <property type="project" value="InterPro"/>
</dbReference>
<dbReference type="CDD" id="cd03812">
    <property type="entry name" value="GT4_CapH-like"/>
    <property type="match status" value="1"/>
</dbReference>
<evidence type="ECO:0000313" key="2">
    <source>
        <dbReference type="EMBL" id="QDP41459.1"/>
    </source>
</evidence>
<feature type="domain" description="Glycosyl transferase family 1" evidence="1">
    <location>
        <begin position="187"/>
        <end position="336"/>
    </location>
</feature>
<dbReference type="AlphaFoldDB" id="A0A516KJ96"/>
<accession>A0A516KJ96</accession>
<organism evidence="2 3">
    <name type="scientific">Radiobacillus deserti</name>
    <dbReference type="NCBI Taxonomy" id="2594883"/>
    <lineage>
        <taxon>Bacteria</taxon>
        <taxon>Bacillati</taxon>
        <taxon>Bacillota</taxon>
        <taxon>Bacilli</taxon>
        <taxon>Bacillales</taxon>
        <taxon>Bacillaceae</taxon>
        <taxon>Radiobacillus</taxon>
    </lineage>
</organism>
<dbReference type="RefSeq" id="WP_143896025.1">
    <property type="nucleotide sequence ID" value="NZ_CP041666.1"/>
</dbReference>
<gene>
    <name evidence="2" type="ORF">FN924_15515</name>
</gene>
<evidence type="ECO:0000313" key="3">
    <source>
        <dbReference type="Proteomes" id="UP000315215"/>
    </source>
</evidence>
<dbReference type="PANTHER" id="PTHR45947">
    <property type="entry name" value="SULFOQUINOVOSYL TRANSFERASE SQD2"/>
    <property type="match status" value="1"/>
</dbReference>
<keyword evidence="3" id="KW-1185">Reference proteome</keyword>
<dbReference type="InterPro" id="IPR050194">
    <property type="entry name" value="Glycosyltransferase_grp1"/>
</dbReference>
<dbReference type="Gene3D" id="3.40.50.2000">
    <property type="entry name" value="Glycogen Phosphorylase B"/>
    <property type="match status" value="2"/>
</dbReference>
<protein>
    <submittedName>
        <fullName evidence="2">Glycosyltransferase family 1 protein</fullName>
    </submittedName>
</protein>
<dbReference type="Proteomes" id="UP000315215">
    <property type="component" value="Chromosome"/>
</dbReference>
<keyword evidence="2" id="KW-0808">Transferase</keyword>
<proteinExistence type="predicted"/>
<dbReference type="SUPFAM" id="SSF53756">
    <property type="entry name" value="UDP-Glycosyltransferase/glycogen phosphorylase"/>
    <property type="match status" value="1"/>
</dbReference>